<accession>A0A4U1M7V7</accession>
<sequence length="109" mass="12938">MGIKVDDYDLIELFECEPDYLYEKEQGIFMINKMDDVGIRLLMLVSIHEQRCKIDLINAHNDKALIELKFMNVIKIERKENTLLIISKDKKEPYTVWFTPRIALQSITF</sequence>
<organism evidence="1 2">
    <name type="scientific">Guptibacillus hwajinpoensis</name>
    <dbReference type="NCBI Taxonomy" id="208199"/>
    <lineage>
        <taxon>Bacteria</taxon>
        <taxon>Bacillati</taxon>
        <taxon>Bacillota</taxon>
        <taxon>Bacilli</taxon>
        <taxon>Bacillales</taxon>
        <taxon>Guptibacillaceae</taxon>
        <taxon>Guptibacillus</taxon>
    </lineage>
</organism>
<proteinExistence type="predicted"/>
<dbReference type="RefSeq" id="WP_136948889.1">
    <property type="nucleotide sequence ID" value="NZ_JBJDOO010000001.1"/>
</dbReference>
<protein>
    <submittedName>
        <fullName evidence="1">Uncharacterized protein</fullName>
    </submittedName>
</protein>
<dbReference type="AlphaFoldDB" id="A0A4U1M7V7"/>
<name>A0A4U1M7V7_9BACL</name>
<dbReference type="Proteomes" id="UP000310541">
    <property type="component" value="Unassembled WGS sequence"/>
</dbReference>
<gene>
    <name evidence="1" type="ORF">FBF83_20185</name>
</gene>
<evidence type="ECO:0000313" key="2">
    <source>
        <dbReference type="Proteomes" id="UP000310541"/>
    </source>
</evidence>
<dbReference type="OrthoDB" id="2339832at2"/>
<evidence type="ECO:0000313" key="1">
    <source>
        <dbReference type="EMBL" id="TKD66461.1"/>
    </source>
</evidence>
<comment type="caution">
    <text evidence="1">The sequence shown here is derived from an EMBL/GenBank/DDBJ whole genome shotgun (WGS) entry which is preliminary data.</text>
</comment>
<dbReference type="EMBL" id="SWFM01000012">
    <property type="protein sequence ID" value="TKD66461.1"/>
    <property type="molecule type" value="Genomic_DNA"/>
</dbReference>
<reference evidence="1 2" key="1">
    <citation type="submission" date="2019-04" db="EMBL/GenBank/DDBJ databases">
        <title>Genome sequence of Bacillus hwajinpoensis strain Y2.</title>
        <authorList>
            <person name="Fair J.L."/>
            <person name="Maclea K.S."/>
        </authorList>
    </citation>
    <scope>NUCLEOTIDE SEQUENCE [LARGE SCALE GENOMIC DNA]</scope>
    <source>
        <strain evidence="1 2">Y2</strain>
    </source>
</reference>